<dbReference type="PANTHER" id="PTHR45458">
    <property type="entry name" value="SHORT-CHAIN DEHYDROGENASE/REDUCTASE SDR"/>
    <property type="match status" value="1"/>
</dbReference>
<gene>
    <name evidence="1" type="ORF">LTR84_003346</name>
</gene>
<dbReference type="PRINTS" id="PR00081">
    <property type="entry name" value="GDHRDH"/>
</dbReference>
<dbReference type="Pfam" id="PF00106">
    <property type="entry name" value="adh_short"/>
    <property type="match status" value="1"/>
</dbReference>
<dbReference type="InterPro" id="IPR036291">
    <property type="entry name" value="NAD(P)-bd_dom_sf"/>
</dbReference>
<accession>A0AAV9NBB4</accession>
<comment type="caution">
    <text evidence="1">The sequence shown here is derived from an EMBL/GenBank/DDBJ whole genome shotgun (WGS) entry which is preliminary data.</text>
</comment>
<name>A0AAV9NBB4_9EURO</name>
<dbReference type="GeneID" id="89971533"/>
<sequence>MINAHQEGNTVWLVTGASNGVGAAFLPLLLSRPATTVVALHRATSAVADIDVHSTSAIYTHSYDAVNTEAEISKLAEAIRTARGINRIHIVLASAGMVDGMKPVLSTGWEEVQKHMDVNFGGPLKLVQGLKGLLGLDASTDTPNTSGTKFIFISSSVGSLTQTELVPGCLAYGSSKAAANYMITRLHVELEAHNFITAAIHPGWVRTRMGLHAADEWGVSRDFVPLTSEESAAAILKIVDTCSRETVGGRFLSYDGTELPW</sequence>
<dbReference type="InterPro" id="IPR052184">
    <property type="entry name" value="SDR_enzymes"/>
</dbReference>
<dbReference type="EMBL" id="JAVRRD010000016">
    <property type="protein sequence ID" value="KAK5050787.1"/>
    <property type="molecule type" value="Genomic_DNA"/>
</dbReference>
<protein>
    <submittedName>
        <fullName evidence="1">Uncharacterized protein</fullName>
    </submittedName>
</protein>
<dbReference type="SUPFAM" id="SSF51735">
    <property type="entry name" value="NAD(P)-binding Rossmann-fold domains"/>
    <property type="match status" value="1"/>
</dbReference>
<keyword evidence="2" id="KW-1185">Reference proteome</keyword>
<dbReference type="GO" id="GO:0016616">
    <property type="term" value="F:oxidoreductase activity, acting on the CH-OH group of donors, NAD or NADP as acceptor"/>
    <property type="evidence" value="ECO:0007669"/>
    <property type="project" value="TreeGrafter"/>
</dbReference>
<reference evidence="1 2" key="1">
    <citation type="submission" date="2023-08" db="EMBL/GenBank/DDBJ databases">
        <title>Black Yeasts Isolated from many extreme environments.</title>
        <authorList>
            <person name="Coleine C."/>
            <person name="Stajich J.E."/>
            <person name="Selbmann L."/>
        </authorList>
    </citation>
    <scope>NUCLEOTIDE SEQUENCE [LARGE SCALE GENOMIC DNA]</scope>
    <source>
        <strain evidence="1 2">CCFEE 5792</strain>
    </source>
</reference>
<dbReference type="PANTHER" id="PTHR45458:SF1">
    <property type="entry name" value="SHORT CHAIN DEHYDROGENASE"/>
    <property type="match status" value="1"/>
</dbReference>
<organism evidence="1 2">
    <name type="scientific">Exophiala bonariae</name>
    <dbReference type="NCBI Taxonomy" id="1690606"/>
    <lineage>
        <taxon>Eukaryota</taxon>
        <taxon>Fungi</taxon>
        <taxon>Dikarya</taxon>
        <taxon>Ascomycota</taxon>
        <taxon>Pezizomycotina</taxon>
        <taxon>Eurotiomycetes</taxon>
        <taxon>Chaetothyriomycetidae</taxon>
        <taxon>Chaetothyriales</taxon>
        <taxon>Herpotrichiellaceae</taxon>
        <taxon>Exophiala</taxon>
    </lineage>
</organism>
<proteinExistence type="predicted"/>
<dbReference type="Gene3D" id="3.40.50.720">
    <property type="entry name" value="NAD(P)-binding Rossmann-like Domain"/>
    <property type="match status" value="1"/>
</dbReference>
<evidence type="ECO:0000313" key="1">
    <source>
        <dbReference type="EMBL" id="KAK5050787.1"/>
    </source>
</evidence>
<evidence type="ECO:0000313" key="2">
    <source>
        <dbReference type="Proteomes" id="UP001358417"/>
    </source>
</evidence>
<dbReference type="Proteomes" id="UP001358417">
    <property type="component" value="Unassembled WGS sequence"/>
</dbReference>
<dbReference type="AlphaFoldDB" id="A0AAV9NBB4"/>
<dbReference type="InterPro" id="IPR002347">
    <property type="entry name" value="SDR_fam"/>
</dbReference>
<dbReference type="RefSeq" id="XP_064705287.1">
    <property type="nucleotide sequence ID" value="XM_064846934.1"/>
</dbReference>